<gene>
    <name evidence="1" type="ORF">rsdtw13_01550</name>
</gene>
<protein>
    <submittedName>
        <fullName evidence="1">Oxidoreductase</fullName>
    </submittedName>
</protein>
<comment type="caution">
    <text evidence="1">The sequence shown here is derived from an EMBL/GenBank/DDBJ whole genome shotgun (WGS) entry which is preliminary data.</text>
</comment>
<dbReference type="EMBL" id="BROD01000001">
    <property type="protein sequence ID" value="GKX64897.1"/>
    <property type="molecule type" value="Genomic_DNA"/>
</dbReference>
<proteinExistence type="predicted"/>
<evidence type="ECO:0000313" key="2">
    <source>
        <dbReference type="Proteomes" id="UP001058074"/>
    </source>
</evidence>
<keyword evidence="2" id="KW-1185">Reference proteome</keyword>
<evidence type="ECO:0000313" key="1">
    <source>
        <dbReference type="EMBL" id="GKX64897.1"/>
    </source>
</evidence>
<accession>A0ACB5R6W2</accession>
<sequence>MEVIDLLIIGGGVSGMAAAIGAKQAGVNNVMLIEREDYLGGVVNQCIHNDFGEKFFGACMTGTEYVQNLINDINALKINYKLNTMVLNIDENKLVTYVNPNEGIVKKQFKSIIISTGSREMYTGNMNIVNNKLTGVYTIGTAQRLVNLHGYLPGKKVVIVGTSERSIIIARRLILEGAEVKALIEEKSEIVCDREAAVNIIEEFDIPVKLSSIILEVNGGERVENIKIGRLRNGIKGTGDDVETVDCDCVLLTVDLIPEMDLLKSLAIKISNKNGIYTEISEQLDNLHQGIFVSGSIIHPCAYADDVTIEGLKVGKRAADYLYSKEYR</sequence>
<dbReference type="Proteomes" id="UP001058074">
    <property type="component" value="Unassembled WGS sequence"/>
</dbReference>
<name>A0ACB5R6W2_9CLOT</name>
<organism evidence="1 2">
    <name type="scientific">Inconstantimicrobium mannanitabidum</name>
    <dbReference type="NCBI Taxonomy" id="1604901"/>
    <lineage>
        <taxon>Bacteria</taxon>
        <taxon>Bacillati</taxon>
        <taxon>Bacillota</taxon>
        <taxon>Clostridia</taxon>
        <taxon>Eubacteriales</taxon>
        <taxon>Clostridiaceae</taxon>
        <taxon>Inconstantimicrobium</taxon>
    </lineage>
</organism>
<reference evidence="1" key="1">
    <citation type="journal article" date="2025" name="Int. J. Syst. Evol. Microbiol.">
        <title>Inconstantimicrobium mannanitabidum sp. nov., a novel member of the family Clostridiaceae isolated from anoxic soil under the treatment of reductive soil disinfestation.</title>
        <authorList>
            <person name="Ueki A."/>
            <person name="Tonouchi A."/>
            <person name="Honma S."/>
            <person name="Kaku N."/>
            <person name="Ueki K."/>
        </authorList>
    </citation>
    <scope>NUCLEOTIDE SEQUENCE</scope>
    <source>
        <strain evidence="1">TW13</strain>
    </source>
</reference>